<accession>W6UFC1</accession>
<keyword evidence="3" id="KW-1185">Reference proteome</keyword>
<dbReference type="RefSeq" id="XP_024351311.1">
    <property type="nucleotide sequence ID" value="XM_024494217.1"/>
</dbReference>
<sequence>MVGCGTTPRKRSENDVYLVFYLFNVAPLSFIVMNKFFTPGFFTISLVQCGTENCSKNSYLINCQNTGKLCPSAQILLKKFLSHSTSVSNNIFLLHNTAFYLRLSSFLFLNLKIVEILPIKEHKPNKPAFPKFSKNCYRK</sequence>
<feature type="transmembrane region" description="Helical" evidence="1">
    <location>
        <begin position="16"/>
        <end position="37"/>
    </location>
</feature>
<reference evidence="2 3" key="1">
    <citation type="journal article" date="2013" name="Nat. Genet.">
        <title>The genome of the hydatid tapeworm Echinococcus granulosus.</title>
        <authorList>
            <person name="Zheng H."/>
            <person name="Zhang W."/>
            <person name="Zhang L."/>
            <person name="Zhang Z."/>
            <person name="Li J."/>
            <person name="Lu G."/>
            <person name="Zhu Y."/>
            <person name="Wang Y."/>
            <person name="Huang Y."/>
            <person name="Liu J."/>
            <person name="Kang H."/>
            <person name="Chen J."/>
            <person name="Wang L."/>
            <person name="Chen A."/>
            <person name="Yu S."/>
            <person name="Gao Z."/>
            <person name="Jin L."/>
            <person name="Gu W."/>
            <person name="Wang Z."/>
            <person name="Zhao L."/>
            <person name="Shi B."/>
            <person name="Wen H."/>
            <person name="Lin R."/>
            <person name="Jones M.K."/>
            <person name="Brejova B."/>
            <person name="Vinar T."/>
            <person name="Zhao G."/>
            <person name="McManus D.P."/>
            <person name="Chen Z."/>
            <person name="Zhou Y."/>
            <person name="Wang S."/>
        </authorList>
    </citation>
    <scope>NUCLEOTIDE SEQUENCE [LARGE SCALE GENOMIC DNA]</scope>
</reference>
<evidence type="ECO:0000313" key="3">
    <source>
        <dbReference type="Proteomes" id="UP000019149"/>
    </source>
</evidence>
<dbReference type="Proteomes" id="UP000019149">
    <property type="component" value="Unassembled WGS sequence"/>
</dbReference>
<proteinExistence type="predicted"/>
<dbReference type="GeneID" id="36340683"/>
<organism evidence="2 3">
    <name type="scientific">Echinococcus granulosus</name>
    <name type="common">Hydatid tapeworm</name>
    <dbReference type="NCBI Taxonomy" id="6210"/>
    <lineage>
        <taxon>Eukaryota</taxon>
        <taxon>Metazoa</taxon>
        <taxon>Spiralia</taxon>
        <taxon>Lophotrochozoa</taxon>
        <taxon>Platyhelminthes</taxon>
        <taxon>Cestoda</taxon>
        <taxon>Eucestoda</taxon>
        <taxon>Cyclophyllidea</taxon>
        <taxon>Taeniidae</taxon>
        <taxon>Echinococcus</taxon>
        <taxon>Echinococcus granulosus group</taxon>
    </lineage>
</organism>
<dbReference type="AlphaFoldDB" id="W6UFC1"/>
<keyword evidence="1" id="KW-0472">Membrane</keyword>
<gene>
    <name evidence="2" type="ORF">EGR_04968</name>
</gene>
<evidence type="ECO:0000313" key="2">
    <source>
        <dbReference type="EMBL" id="EUB60115.1"/>
    </source>
</evidence>
<comment type="caution">
    <text evidence="2">The sequence shown here is derived from an EMBL/GenBank/DDBJ whole genome shotgun (WGS) entry which is preliminary data.</text>
</comment>
<dbReference type="EMBL" id="APAU02000034">
    <property type="protein sequence ID" value="EUB60115.1"/>
    <property type="molecule type" value="Genomic_DNA"/>
</dbReference>
<keyword evidence="1" id="KW-1133">Transmembrane helix</keyword>
<protein>
    <submittedName>
        <fullName evidence="2">Uncharacterized protein</fullName>
    </submittedName>
</protein>
<evidence type="ECO:0000256" key="1">
    <source>
        <dbReference type="SAM" id="Phobius"/>
    </source>
</evidence>
<keyword evidence="1" id="KW-0812">Transmembrane</keyword>
<dbReference type="CTD" id="36340683"/>
<dbReference type="KEGG" id="egl:EGR_04968"/>
<name>W6UFC1_ECHGR</name>